<proteinExistence type="inferred from homology"/>
<evidence type="ECO:0000256" key="6">
    <source>
        <dbReference type="PROSITE-ProRule" id="PRU01248"/>
    </source>
</evidence>
<feature type="domain" description="Tyr recombinase" evidence="7">
    <location>
        <begin position="183"/>
        <end position="410"/>
    </location>
</feature>
<dbReference type="EMBL" id="QVES01000033">
    <property type="protein sequence ID" value="RGB80855.1"/>
    <property type="molecule type" value="Genomic_DNA"/>
</dbReference>
<dbReference type="PROSITE" id="PS51900">
    <property type="entry name" value="CB"/>
    <property type="match status" value="1"/>
</dbReference>
<evidence type="ECO:0000256" key="3">
    <source>
        <dbReference type="ARBA" id="ARBA00022908"/>
    </source>
</evidence>
<dbReference type="PROSITE" id="PS51898">
    <property type="entry name" value="TYR_RECOMBINASE"/>
    <property type="match status" value="1"/>
</dbReference>
<dbReference type="InterPro" id="IPR002104">
    <property type="entry name" value="Integrase_catalytic"/>
</dbReference>
<dbReference type="Proteomes" id="UP000260783">
    <property type="component" value="Unassembled WGS sequence"/>
</dbReference>
<dbReference type="GO" id="GO:0003677">
    <property type="term" value="F:DNA binding"/>
    <property type="evidence" value="ECO:0007669"/>
    <property type="project" value="UniProtKB-UniRule"/>
</dbReference>
<comment type="similarity">
    <text evidence="2">Belongs to the 'phage' integrase family.</text>
</comment>
<dbReference type="InterPro" id="IPR050090">
    <property type="entry name" value="Tyrosine_recombinase_XerCD"/>
</dbReference>
<evidence type="ECO:0000256" key="5">
    <source>
        <dbReference type="ARBA" id="ARBA00023172"/>
    </source>
</evidence>
<dbReference type="CDD" id="cd01189">
    <property type="entry name" value="INT_ICEBs1_C_like"/>
    <property type="match status" value="1"/>
</dbReference>
<evidence type="ECO:0000259" key="7">
    <source>
        <dbReference type="PROSITE" id="PS51898"/>
    </source>
</evidence>
<dbReference type="InterPro" id="IPR011010">
    <property type="entry name" value="DNA_brk_join_enz"/>
</dbReference>
<keyword evidence="5" id="KW-0233">DNA recombination</keyword>
<dbReference type="InterPro" id="IPR004107">
    <property type="entry name" value="Integrase_SAM-like_N"/>
</dbReference>
<evidence type="ECO:0000256" key="1">
    <source>
        <dbReference type="ARBA" id="ARBA00003283"/>
    </source>
</evidence>
<evidence type="ECO:0000313" key="12">
    <source>
        <dbReference type="Proteomes" id="UP000260783"/>
    </source>
</evidence>
<evidence type="ECO:0000313" key="11">
    <source>
        <dbReference type="Proteomes" id="UP000260782"/>
    </source>
</evidence>
<evidence type="ECO:0000313" key="9">
    <source>
        <dbReference type="EMBL" id="RGB80855.1"/>
    </source>
</evidence>
<reference evidence="11 12" key="1">
    <citation type="submission" date="2018-08" db="EMBL/GenBank/DDBJ databases">
        <title>A genome reference for cultivated species of the human gut microbiota.</title>
        <authorList>
            <person name="Zou Y."/>
            <person name="Xue W."/>
            <person name="Luo G."/>
        </authorList>
    </citation>
    <scope>NUCLEOTIDE SEQUENCE [LARGE SCALE GENOMIC DNA]</scope>
    <source>
        <strain evidence="10 12">AF29-11BH</strain>
        <strain evidence="9 11">AF31-14AC</strain>
    </source>
</reference>
<feature type="domain" description="Core-binding (CB)" evidence="8">
    <location>
        <begin position="59"/>
        <end position="163"/>
    </location>
</feature>
<dbReference type="RefSeq" id="WP_117528170.1">
    <property type="nucleotide sequence ID" value="NZ_JAQCXC010000034.1"/>
</dbReference>
<protein>
    <submittedName>
        <fullName evidence="9">Site-specific integrase</fullName>
    </submittedName>
</protein>
<evidence type="ECO:0000259" key="8">
    <source>
        <dbReference type="PROSITE" id="PS51900"/>
    </source>
</evidence>
<dbReference type="Pfam" id="PF00589">
    <property type="entry name" value="Phage_integrase"/>
    <property type="match status" value="1"/>
</dbReference>
<sequence length="461" mass="52338">MAYITKRGSSYGVRYTYQDEQGKNCNKWESFSTKEEATNRKKQIEHELANGTFLIPSTTTVKEFLMEWLPKQCNKHKWAPQTYQSNLGTVQNLIIPYIGDMQMQKLKPYHLEDLYSTLSKTPCGQYYEGKKQVLSEKQQQRFLSGTTIHEVHRLLRTAFQYAVEWGILVKSPVPVDSPKKSIQERAIWDADEMWAALASMEDPILHLAVHLTLVGALREGEVAGLTPEDLDFEGADGTGTFRINKCMQRVQKISLAKTGKDCILQEFEDKREGSTTTLVLKKTKTASSNRTIFMTAVLKEELKHWLKRLEMDEAVEPERYRNSGMLLRLPNGLAVEPILIRKKFIKWQDEHTEFTRIVFHGLRHSSATYQLMISGGDVKAVQGTTGHASANLLVNTYAHIQQDSRKKLGKKFEEDFYKPGATLVQAAPVEAEPTISMSALLELLKDADPAVKAQLRLALLT</sequence>
<gene>
    <name evidence="10" type="ORF">DWZ04_14985</name>
    <name evidence="9" type="ORF">DWZ25_15270</name>
</gene>
<dbReference type="AlphaFoldDB" id="A0A3E2TQK0"/>
<dbReference type="GO" id="GO:0015074">
    <property type="term" value="P:DNA integration"/>
    <property type="evidence" value="ECO:0007669"/>
    <property type="project" value="UniProtKB-KW"/>
</dbReference>
<dbReference type="Gene3D" id="1.10.150.130">
    <property type="match status" value="1"/>
</dbReference>
<dbReference type="InterPro" id="IPR013762">
    <property type="entry name" value="Integrase-like_cat_sf"/>
</dbReference>
<dbReference type="InterPro" id="IPR044068">
    <property type="entry name" value="CB"/>
</dbReference>
<comment type="function">
    <text evidence="1">Site-specific tyrosine recombinase, which acts by catalyzing the cutting and rejoining of the recombining DNA molecules.</text>
</comment>
<dbReference type="GO" id="GO:0006310">
    <property type="term" value="P:DNA recombination"/>
    <property type="evidence" value="ECO:0007669"/>
    <property type="project" value="UniProtKB-KW"/>
</dbReference>
<keyword evidence="4 6" id="KW-0238">DNA-binding</keyword>
<dbReference type="EMBL" id="QVEW01000024">
    <property type="protein sequence ID" value="RGB92935.1"/>
    <property type="molecule type" value="Genomic_DNA"/>
</dbReference>
<dbReference type="Gene3D" id="1.10.443.10">
    <property type="entry name" value="Intergrase catalytic core"/>
    <property type="match status" value="1"/>
</dbReference>
<organism evidence="9 11">
    <name type="scientific">Faecalibacterium prausnitzii</name>
    <dbReference type="NCBI Taxonomy" id="853"/>
    <lineage>
        <taxon>Bacteria</taxon>
        <taxon>Bacillati</taxon>
        <taxon>Bacillota</taxon>
        <taxon>Clostridia</taxon>
        <taxon>Eubacteriales</taxon>
        <taxon>Oscillospiraceae</taxon>
        <taxon>Faecalibacterium</taxon>
    </lineage>
</organism>
<dbReference type="SUPFAM" id="SSF56349">
    <property type="entry name" value="DNA breaking-rejoining enzymes"/>
    <property type="match status" value="1"/>
</dbReference>
<evidence type="ECO:0000256" key="4">
    <source>
        <dbReference type="ARBA" id="ARBA00023125"/>
    </source>
</evidence>
<comment type="caution">
    <text evidence="9">The sequence shown here is derived from an EMBL/GenBank/DDBJ whole genome shotgun (WGS) entry which is preliminary data.</text>
</comment>
<accession>A0A3E2TQK0</accession>
<evidence type="ECO:0000256" key="2">
    <source>
        <dbReference type="ARBA" id="ARBA00008857"/>
    </source>
</evidence>
<evidence type="ECO:0000313" key="10">
    <source>
        <dbReference type="EMBL" id="RGB92935.1"/>
    </source>
</evidence>
<dbReference type="PANTHER" id="PTHR30349:SF91">
    <property type="entry name" value="INTA PROTEIN"/>
    <property type="match status" value="1"/>
</dbReference>
<dbReference type="Pfam" id="PF14659">
    <property type="entry name" value="Phage_int_SAM_3"/>
    <property type="match status" value="1"/>
</dbReference>
<dbReference type="Proteomes" id="UP000260782">
    <property type="component" value="Unassembled WGS sequence"/>
</dbReference>
<dbReference type="InterPro" id="IPR010998">
    <property type="entry name" value="Integrase_recombinase_N"/>
</dbReference>
<dbReference type="PANTHER" id="PTHR30349">
    <property type="entry name" value="PHAGE INTEGRASE-RELATED"/>
    <property type="match status" value="1"/>
</dbReference>
<name>A0A3E2TQK0_9FIRM</name>
<keyword evidence="3" id="KW-0229">DNA integration</keyword>